<dbReference type="PANTHER" id="PTHR48081">
    <property type="entry name" value="AB HYDROLASE SUPERFAMILY PROTEIN C4A8.06C"/>
    <property type="match status" value="1"/>
</dbReference>
<protein>
    <submittedName>
        <fullName evidence="6">Alpha/beta hydrolase fold domain-containing protein</fullName>
    </submittedName>
</protein>
<dbReference type="RefSeq" id="WP_185059805.1">
    <property type="nucleotide sequence ID" value="NZ_BAABJP010000037.1"/>
</dbReference>
<dbReference type="PANTHER" id="PTHR48081:SF30">
    <property type="entry name" value="ACETYL-HYDROLASE LIPR-RELATED"/>
    <property type="match status" value="1"/>
</dbReference>
<feature type="domain" description="Alpha/beta hydrolase fold-3" evidence="5">
    <location>
        <begin position="119"/>
        <end position="314"/>
    </location>
</feature>
<name>A0ABP9QT62_9PSEU</name>
<dbReference type="InterPro" id="IPR013094">
    <property type="entry name" value="AB_hydrolase_3"/>
</dbReference>
<dbReference type="InterPro" id="IPR029058">
    <property type="entry name" value="AB_hydrolase_fold"/>
</dbReference>
<dbReference type="SUPFAM" id="SSF53474">
    <property type="entry name" value="alpha/beta-Hydrolases"/>
    <property type="match status" value="1"/>
</dbReference>
<keyword evidence="2 6" id="KW-0378">Hydrolase</keyword>
<evidence type="ECO:0000256" key="2">
    <source>
        <dbReference type="ARBA" id="ARBA00022801"/>
    </source>
</evidence>
<accession>A0ABP9QT62</accession>
<dbReference type="Gene3D" id="3.40.50.1820">
    <property type="entry name" value="alpha/beta hydrolase"/>
    <property type="match status" value="1"/>
</dbReference>
<sequence>MPGVERRARFSARARVIHGAARLVARPVFRYWPLTPAALRVAPLLERVAGLRRAPAGTRTEPVRLNGFDSEWVRADGVRDVPAGAGLGARSVPAARAFPAGTELGARSVPATPGDTGAVLYLHGGGFVIGGVGTHRRCVSALSRTSRLPVLSVAYRQYPVADPAGSTADGLTAYRHLLDRGADRVVFAGDSAGGYLAFRVALAAREAGLPAPAGIVGFSPLLDWDCTAKLAHRNLRRDAYIPGARLPLVLGMVAAEPDPARSPVEADLRGLPPVLMQVAAGEFLRCDAEDMAARLTGAGVDCTLQIWQGQVHAFPVLAGLLPEATAALIEAGAFIQRVTAPPNAPGHESDGPAGSKEAQ</sequence>
<gene>
    <name evidence="6" type="ORF">GCM10023321_59410</name>
</gene>
<reference evidence="7" key="1">
    <citation type="journal article" date="2019" name="Int. J. Syst. Evol. Microbiol.">
        <title>The Global Catalogue of Microorganisms (GCM) 10K type strain sequencing project: providing services to taxonomists for standard genome sequencing and annotation.</title>
        <authorList>
            <consortium name="The Broad Institute Genomics Platform"/>
            <consortium name="The Broad Institute Genome Sequencing Center for Infectious Disease"/>
            <person name="Wu L."/>
            <person name="Ma J."/>
        </authorList>
    </citation>
    <scope>NUCLEOTIDE SEQUENCE [LARGE SCALE GENOMIC DNA]</scope>
    <source>
        <strain evidence="7">JCM 18303</strain>
    </source>
</reference>
<comment type="caution">
    <text evidence="6">The sequence shown here is derived from an EMBL/GenBank/DDBJ whole genome shotgun (WGS) entry which is preliminary data.</text>
</comment>
<evidence type="ECO:0000259" key="5">
    <source>
        <dbReference type="Pfam" id="PF07859"/>
    </source>
</evidence>
<dbReference type="InterPro" id="IPR033140">
    <property type="entry name" value="Lipase_GDXG_put_SER_AS"/>
</dbReference>
<keyword evidence="7" id="KW-1185">Reference proteome</keyword>
<dbReference type="EMBL" id="BAABJP010000037">
    <property type="protein sequence ID" value="GAA5167150.1"/>
    <property type="molecule type" value="Genomic_DNA"/>
</dbReference>
<evidence type="ECO:0000313" key="6">
    <source>
        <dbReference type="EMBL" id="GAA5167150.1"/>
    </source>
</evidence>
<organism evidence="6 7">
    <name type="scientific">Pseudonocardia eucalypti</name>
    <dbReference type="NCBI Taxonomy" id="648755"/>
    <lineage>
        <taxon>Bacteria</taxon>
        <taxon>Bacillati</taxon>
        <taxon>Actinomycetota</taxon>
        <taxon>Actinomycetes</taxon>
        <taxon>Pseudonocardiales</taxon>
        <taxon>Pseudonocardiaceae</taxon>
        <taxon>Pseudonocardia</taxon>
    </lineage>
</organism>
<dbReference type="GO" id="GO:0016787">
    <property type="term" value="F:hydrolase activity"/>
    <property type="evidence" value="ECO:0007669"/>
    <property type="project" value="UniProtKB-KW"/>
</dbReference>
<evidence type="ECO:0000313" key="7">
    <source>
        <dbReference type="Proteomes" id="UP001428817"/>
    </source>
</evidence>
<dbReference type="Pfam" id="PF07859">
    <property type="entry name" value="Abhydrolase_3"/>
    <property type="match status" value="1"/>
</dbReference>
<feature type="active site" evidence="3">
    <location>
        <position position="191"/>
    </location>
</feature>
<evidence type="ECO:0000256" key="3">
    <source>
        <dbReference type="PROSITE-ProRule" id="PRU10038"/>
    </source>
</evidence>
<evidence type="ECO:0000256" key="1">
    <source>
        <dbReference type="ARBA" id="ARBA00010515"/>
    </source>
</evidence>
<evidence type="ECO:0000256" key="4">
    <source>
        <dbReference type="SAM" id="MobiDB-lite"/>
    </source>
</evidence>
<dbReference type="InterPro" id="IPR050300">
    <property type="entry name" value="GDXG_lipolytic_enzyme"/>
</dbReference>
<dbReference type="Proteomes" id="UP001428817">
    <property type="component" value="Unassembled WGS sequence"/>
</dbReference>
<feature type="region of interest" description="Disordered" evidence="4">
    <location>
        <begin position="339"/>
        <end position="359"/>
    </location>
</feature>
<proteinExistence type="inferred from homology"/>
<dbReference type="PROSITE" id="PS01174">
    <property type="entry name" value="LIPASE_GDXG_SER"/>
    <property type="match status" value="1"/>
</dbReference>
<comment type="similarity">
    <text evidence="1">Belongs to the 'GDXG' lipolytic enzyme family.</text>
</comment>